<name>A0A2K3E3T9_CHLRE</name>
<accession>A0A2K3E3T9</accession>
<gene>
    <name evidence="1" type="ORF">CHLRE_02g145630v5</name>
</gene>
<dbReference type="EMBL" id="CM008963">
    <property type="protein sequence ID" value="PNW87433.1"/>
    <property type="molecule type" value="Genomic_DNA"/>
</dbReference>
<dbReference type="AlphaFoldDB" id="A0A2K3E3T9"/>
<dbReference type="KEGG" id="cre:CHLRE_02g145630v5"/>
<evidence type="ECO:0000313" key="2">
    <source>
        <dbReference type="Proteomes" id="UP000006906"/>
    </source>
</evidence>
<proteinExistence type="predicted"/>
<evidence type="ECO:0000313" key="1">
    <source>
        <dbReference type="EMBL" id="PNW87433.1"/>
    </source>
</evidence>
<sequence length="61" mass="6682">MSGCRGQGKGLGWRPVLRSVVPDPNIRFATSKDERAAGVKPELLSDRDTLSGWQAGMLHFK</sequence>
<protein>
    <submittedName>
        <fullName evidence="1">Uncharacterized protein</fullName>
    </submittedName>
</protein>
<dbReference type="GeneID" id="66052641"/>
<dbReference type="RefSeq" id="XP_042927726.1">
    <property type="nucleotide sequence ID" value="XM_043060306.1"/>
</dbReference>
<dbReference type="Proteomes" id="UP000006906">
    <property type="component" value="Chromosome 2"/>
</dbReference>
<organism evidence="1 2">
    <name type="scientific">Chlamydomonas reinhardtii</name>
    <name type="common">Chlamydomonas smithii</name>
    <dbReference type="NCBI Taxonomy" id="3055"/>
    <lineage>
        <taxon>Eukaryota</taxon>
        <taxon>Viridiplantae</taxon>
        <taxon>Chlorophyta</taxon>
        <taxon>core chlorophytes</taxon>
        <taxon>Chlorophyceae</taxon>
        <taxon>CS clade</taxon>
        <taxon>Chlamydomonadales</taxon>
        <taxon>Chlamydomonadaceae</taxon>
        <taxon>Chlamydomonas</taxon>
    </lineage>
</organism>
<keyword evidence="2" id="KW-1185">Reference proteome</keyword>
<dbReference type="InParanoid" id="A0A2K3E3T9"/>
<dbReference type="Gramene" id="PNW87433">
    <property type="protein sequence ID" value="PNW87433"/>
    <property type="gene ID" value="CHLRE_02g145630v5"/>
</dbReference>
<reference evidence="1 2" key="1">
    <citation type="journal article" date="2007" name="Science">
        <title>The Chlamydomonas genome reveals the evolution of key animal and plant functions.</title>
        <authorList>
            <person name="Merchant S.S."/>
            <person name="Prochnik S.E."/>
            <person name="Vallon O."/>
            <person name="Harris E.H."/>
            <person name="Karpowicz S.J."/>
            <person name="Witman G.B."/>
            <person name="Terry A."/>
            <person name="Salamov A."/>
            <person name="Fritz-Laylin L.K."/>
            <person name="Marechal-Drouard L."/>
            <person name="Marshall W.F."/>
            <person name="Qu L.H."/>
            <person name="Nelson D.R."/>
            <person name="Sanderfoot A.A."/>
            <person name="Spalding M.H."/>
            <person name="Kapitonov V.V."/>
            <person name="Ren Q."/>
            <person name="Ferris P."/>
            <person name="Lindquist E."/>
            <person name="Shapiro H."/>
            <person name="Lucas S.M."/>
            <person name="Grimwood J."/>
            <person name="Schmutz J."/>
            <person name="Cardol P."/>
            <person name="Cerutti H."/>
            <person name="Chanfreau G."/>
            <person name="Chen C.L."/>
            <person name="Cognat V."/>
            <person name="Croft M.T."/>
            <person name="Dent R."/>
            <person name="Dutcher S."/>
            <person name="Fernandez E."/>
            <person name="Fukuzawa H."/>
            <person name="Gonzalez-Ballester D."/>
            <person name="Gonzalez-Halphen D."/>
            <person name="Hallmann A."/>
            <person name="Hanikenne M."/>
            <person name="Hippler M."/>
            <person name="Inwood W."/>
            <person name="Jabbari K."/>
            <person name="Kalanon M."/>
            <person name="Kuras R."/>
            <person name="Lefebvre P.A."/>
            <person name="Lemaire S.D."/>
            <person name="Lobanov A.V."/>
            <person name="Lohr M."/>
            <person name="Manuell A."/>
            <person name="Meier I."/>
            <person name="Mets L."/>
            <person name="Mittag M."/>
            <person name="Mittelmeier T."/>
            <person name="Moroney J.V."/>
            <person name="Moseley J."/>
            <person name="Napoli C."/>
            <person name="Nedelcu A.M."/>
            <person name="Niyogi K."/>
            <person name="Novoselov S.V."/>
            <person name="Paulsen I.T."/>
            <person name="Pazour G."/>
            <person name="Purton S."/>
            <person name="Ral J.P."/>
            <person name="Riano-Pachon D.M."/>
            <person name="Riekhof W."/>
            <person name="Rymarquis L."/>
            <person name="Schroda M."/>
            <person name="Stern D."/>
            <person name="Umen J."/>
            <person name="Willows R."/>
            <person name="Wilson N."/>
            <person name="Zimmer S.L."/>
            <person name="Allmer J."/>
            <person name="Balk J."/>
            <person name="Bisova K."/>
            <person name="Chen C.J."/>
            <person name="Elias M."/>
            <person name="Gendler K."/>
            <person name="Hauser C."/>
            <person name="Lamb M.R."/>
            <person name="Ledford H."/>
            <person name="Long J.C."/>
            <person name="Minagawa J."/>
            <person name="Page M.D."/>
            <person name="Pan J."/>
            <person name="Pootakham W."/>
            <person name="Roje S."/>
            <person name="Rose A."/>
            <person name="Stahlberg E."/>
            <person name="Terauchi A.M."/>
            <person name="Yang P."/>
            <person name="Ball S."/>
            <person name="Bowler C."/>
            <person name="Dieckmann C.L."/>
            <person name="Gladyshev V.N."/>
            <person name="Green P."/>
            <person name="Jorgensen R."/>
            <person name="Mayfield S."/>
            <person name="Mueller-Roeber B."/>
            <person name="Rajamani S."/>
            <person name="Sayre R.T."/>
            <person name="Brokstein P."/>
            <person name="Dubchak I."/>
            <person name="Goodstein D."/>
            <person name="Hornick L."/>
            <person name="Huang Y.W."/>
            <person name="Jhaveri J."/>
            <person name="Luo Y."/>
            <person name="Martinez D."/>
            <person name="Ngau W.C."/>
            <person name="Otillar B."/>
            <person name="Poliakov A."/>
            <person name="Porter A."/>
            <person name="Szajkowski L."/>
            <person name="Werner G."/>
            <person name="Zhou K."/>
            <person name="Grigoriev I.V."/>
            <person name="Rokhsar D.S."/>
            <person name="Grossman A.R."/>
        </authorList>
    </citation>
    <scope>NUCLEOTIDE SEQUENCE [LARGE SCALE GENOMIC DNA]</scope>
    <source>
        <strain evidence="2">CC-503</strain>
    </source>
</reference>